<evidence type="ECO:0000256" key="1">
    <source>
        <dbReference type="ARBA" id="ARBA00022801"/>
    </source>
</evidence>
<protein>
    <submittedName>
        <fullName evidence="3">Penicillin binding protein PBP4B</fullName>
    </submittedName>
</protein>
<dbReference type="InterPro" id="IPR050789">
    <property type="entry name" value="Diverse_Enzym_Activities"/>
</dbReference>
<feature type="domain" description="Beta-lactamase-related" evidence="2">
    <location>
        <begin position="76"/>
        <end position="433"/>
    </location>
</feature>
<gene>
    <name evidence="3" type="primary">pbp4b</name>
    <name evidence="3" type="ORF">KHA94_15620</name>
</gene>
<comment type="caution">
    <text evidence="3">The sequence shown here is derived from an EMBL/GenBank/DDBJ whole genome shotgun (WGS) entry which is preliminary data.</text>
</comment>
<dbReference type="EMBL" id="JAGYPM010000003">
    <property type="protein sequence ID" value="MBS4191618.1"/>
    <property type="molecule type" value="Genomic_DNA"/>
</dbReference>
<reference evidence="3 4" key="1">
    <citation type="submission" date="2021-05" db="EMBL/GenBank/DDBJ databases">
        <title>Novel Bacillus species.</title>
        <authorList>
            <person name="Liu G."/>
        </authorList>
    </citation>
    <scope>NUCLEOTIDE SEQUENCE [LARGE SCALE GENOMIC DNA]</scope>
    <source>
        <strain evidence="3 4">FJAT-49705</strain>
    </source>
</reference>
<dbReference type="NCBIfam" id="NF002968">
    <property type="entry name" value="PRK03642.1"/>
    <property type="match status" value="1"/>
</dbReference>
<dbReference type="SUPFAM" id="SSF56601">
    <property type="entry name" value="beta-lactamase/transpeptidase-like"/>
    <property type="match status" value="1"/>
</dbReference>
<dbReference type="PANTHER" id="PTHR43283:SF11">
    <property type="entry name" value="BETA-LACTAMASE-RELATED DOMAIN-CONTAINING PROTEIN"/>
    <property type="match status" value="1"/>
</dbReference>
<name>A0ABS5NW42_9BACI</name>
<evidence type="ECO:0000259" key="2">
    <source>
        <dbReference type="Pfam" id="PF00144"/>
    </source>
</evidence>
<evidence type="ECO:0000313" key="3">
    <source>
        <dbReference type="EMBL" id="MBS4191618.1"/>
    </source>
</evidence>
<proteinExistence type="predicted"/>
<organism evidence="3 4">
    <name type="scientific">Cytobacillus citreus</name>
    <dbReference type="NCBI Taxonomy" id="2833586"/>
    <lineage>
        <taxon>Bacteria</taxon>
        <taxon>Bacillati</taxon>
        <taxon>Bacillota</taxon>
        <taxon>Bacilli</taxon>
        <taxon>Bacillales</taxon>
        <taxon>Bacillaceae</taxon>
        <taxon>Cytobacillus</taxon>
    </lineage>
</organism>
<accession>A0ABS5NW42</accession>
<keyword evidence="4" id="KW-1185">Reference proteome</keyword>
<sequence>MKKLFYSMLITFMILGIIMPWTSTASADIVSNSEKILTSSTMFNHYDKKETLKYPTLKKVGKPEEVGFSSEKLQQVDRLIEQEIKNGFPGAAIVVIKDGKIIKNSAYGYAKKYDGHTPLKHPQKMKVDTMFDLASNTKMYSVNYALQHLVSEGKVDLYQTIQHYYPSFKDNEADKIKGKDSLRIIDLLHHTAGFPSSVHYHNPARAGDLYSQDRKTTVEMILKTPLQYEPGTSQIYSDIDYMLLGFIIEKVTGQQLDKYVETHIYKPLGITSTMFNPLNKGHKEKEFAATELMGNTRDGVISFPNIRTYTLQGEVHDEKSFYSMGGVSGHAGLFSTTGDLAVLLQVMLNNGGYGKVKLFDKETIDLFVKPSDMNPTYGLGWRINANESMEWMFSEYANNNVIGHTGWTGTITVIDRDNQLAIALLTNKKHSPVINPQIDSNRFQGDTYEISQYGSIIKAVYEAMIN</sequence>
<dbReference type="PANTHER" id="PTHR43283">
    <property type="entry name" value="BETA-LACTAMASE-RELATED"/>
    <property type="match status" value="1"/>
</dbReference>
<keyword evidence="1" id="KW-0378">Hydrolase</keyword>
<dbReference type="InterPro" id="IPR012338">
    <property type="entry name" value="Beta-lactam/transpept-like"/>
</dbReference>
<evidence type="ECO:0000313" key="4">
    <source>
        <dbReference type="Proteomes" id="UP000681027"/>
    </source>
</evidence>
<dbReference type="Gene3D" id="3.40.710.10">
    <property type="entry name" value="DD-peptidase/beta-lactamase superfamily"/>
    <property type="match status" value="1"/>
</dbReference>
<dbReference type="Pfam" id="PF00144">
    <property type="entry name" value="Beta-lactamase"/>
    <property type="match status" value="1"/>
</dbReference>
<dbReference type="Proteomes" id="UP000681027">
    <property type="component" value="Unassembled WGS sequence"/>
</dbReference>
<dbReference type="InterPro" id="IPR001466">
    <property type="entry name" value="Beta-lactam-related"/>
</dbReference>